<dbReference type="Proteomes" id="UP000649768">
    <property type="component" value="Unassembled WGS sequence"/>
</dbReference>
<evidence type="ECO:0000313" key="7">
    <source>
        <dbReference type="Proteomes" id="UP000649768"/>
    </source>
</evidence>
<dbReference type="InterPro" id="IPR036390">
    <property type="entry name" value="WH_DNA-bd_sf"/>
</dbReference>
<dbReference type="SUPFAM" id="SSF46785">
    <property type="entry name" value="Winged helix' DNA-binding domain"/>
    <property type="match status" value="1"/>
</dbReference>
<keyword evidence="7" id="KW-1185">Reference proteome</keyword>
<protein>
    <submittedName>
        <fullName evidence="6">LysR family transcriptional regulator</fullName>
    </submittedName>
</protein>
<evidence type="ECO:0000256" key="1">
    <source>
        <dbReference type="ARBA" id="ARBA00009437"/>
    </source>
</evidence>
<name>A0ABR9BHD4_9GAMM</name>
<evidence type="ECO:0000313" key="6">
    <source>
        <dbReference type="EMBL" id="MBD8511960.1"/>
    </source>
</evidence>
<dbReference type="PANTHER" id="PTHR30537:SF5">
    <property type="entry name" value="HTH-TYPE TRANSCRIPTIONAL ACTIVATOR TTDR-RELATED"/>
    <property type="match status" value="1"/>
</dbReference>
<dbReference type="Pfam" id="PF00126">
    <property type="entry name" value="HTH_1"/>
    <property type="match status" value="1"/>
</dbReference>
<comment type="caution">
    <text evidence="6">The sequence shown here is derived from an EMBL/GenBank/DDBJ whole genome shotgun (WGS) entry which is preliminary data.</text>
</comment>
<reference evidence="6 7" key="1">
    <citation type="submission" date="2020-09" db="EMBL/GenBank/DDBJ databases">
        <title>Photobacterium sp. CAU 1568 isolated from sand of Sido Beach.</title>
        <authorList>
            <person name="Kim W."/>
        </authorList>
    </citation>
    <scope>NUCLEOTIDE SEQUENCE [LARGE SCALE GENOMIC DNA]</scope>
    <source>
        <strain evidence="6 7">CAU 1568</strain>
    </source>
</reference>
<keyword evidence="2" id="KW-0805">Transcription regulation</keyword>
<dbReference type="InterPro" id="IPR000847">
    <property type="entry name" value="LysR_HTH_N"/>
</dbReference>
<dbReference type="InterPro" id="IPR058163">
    <property type="entry name" value="LysR-type_TF_proteobact-type"/>
</dbReference>
<accession>A0ABR9BHD4</accession>
<dbReference type="Pfam" id="PF03466">
    <property type="entry name" value="LysR_substrate"/>
    <property type="match status" value="1"/>
</dbReference>
<feature type="domain" description="HTH lysR-type" evidence="5">
    <location>
        <begin position="1"/>
        <end position="58"/>
    </location>
</feature>
<dbReference type="PANTHER" id="PTHR30537">
    <property type="entry name" value="HTH-TYPE TRANSCRIPTIONAL REGULATOR"/>
    <property type="match status" value="1"/>
</dbReference>
<evidence type="ECO:0000259" key="5">
    <source>
        <dbReference type="PROSITE" id="PS50931"/>
    </source>
</evidence>
<dbReference type="InterPro" id="IPR005119">
    <property type="entry name" value="LysR_subst-bd"/>
</dbReference>
<dbReference type="Gene3D" id="3.40.190.290">
    <property type="match status" value="1"/>
</dbReference>
<dbReference type="RefSeq" id="WP_192014788.1">
    <property type="nucleotide sequence ID" value="NZ_JACYTP010000002.1"/>
</dbReference>
<gene>
    <name evidence="6" type="ORF">IFO68_04580</name>
</gene>
<sequence length="305" mass="33216">MDFNETAVFVKVVESGSFSAAARLIGSPTSTISTRVARLEKRLGVTLLQRTTRKLQLTEAGEIYFKHAAKGLHHILDAESAVVESVAEPAGRLCITAPADLGDHILSEIISTMRQHCPKVTLELVLMNRYVDLIAEGIDVAIRTGSLADSTLVAKKVGTACWAPFASPAFLETIDPPENPQDLRHYSCLQFSALGKASWTLYNQSNSVTVPMPGTVVVNDVGLMHAMAIAGEGIALLPTYLYENTGHAGKLVRILPEWHAKADPIHIVYPRQQFMPPKLRYFIDLASELLEKRLGGISRSSMAEG</sequence>
<dbReference type="EMBL" id="JACYTP010000002">
    <property type="protein sequence ID" value="MBD8511960.1"/>
    <property type="molecule type" value="Genomic_DNA"/>
</dbReference>
<dbReference type="CDD" id="cd08422">
    <property type="entry name" value="PBP2_CrgA_like"/>
    <property type="match status" value="1"/>
</dbReference>
<evidence type="ECO:0000256" key="3">
    <source>
        <dbReference type="ARBA" id="ARBA00023125"/>
    </source>
</evidence>
<dbReference type="Gene3D" id="1.10.10.10">
    <property type="entry name" value="Winged helix-like DNA-binding domain superfamily/Winged helix DNA-binding domain"/>
    <property type="match status" value="1"/>
</dbReference>
<evidence type="ECO:0000256" key="2">
    <source>
        <dbReference type="ARBA" id="ARBA00023015"/>
    </source>
</evidence>
<proteinExistence type="inferred from homology"/>
<keyword evidence="4" id="KW-0804">Transcription</keyword>
<organism evidence="6 7">
    <name type="scientific">Photobacterium arenosum</name>
    <dbReference type="NCBI Taxonomy" id="2774143"/>
    <lineage>
        <taxon>Bacteria</taxon>
        <taxon>Pseudomonadati</taxon>
        <taxon>Pseudomonadota</taxon>
        <taxon>Gammaproteobacteria</taxon>
        <taxon>Vibrionales</taxon>
        <taxon>Vibrionaceae</taxon>
        <taxon>Photobacterium</taxon>
    </lineage>
</organism>
<dbReference type="SUPFAM" id="SSF53850">
    <property type="entry name" value="Periplasmic binding protein-like II"/>
    <property type="match status" value="1"/>
</dbReference>
<keyword evidence="3" id="KW-0238">DNA-binding</keyword>
<comment type="similarity">
    <text evidence="1">Belongs to the LysR transcriptional regulatory family.</text>
</comment>
<evidence type="ECO:0000256" key="4">
    <source>
        <dbReference type="ARBA" id="ARBA00023163"/>
    </source>
</evidence>
<dbReference type="InterPro" id="IPR036388">
    <property type="entry name" value="WH-like_DNA-bd_sf"/>
</dbReference>
<dbReference type="PROSITE" id="PS50931">
    <property type="entry name" value="HTH_LYSR"/>
    <property type="match status" value="1"/>
</dbReference>